<dbReference type="InterPro" id="IPR025866">
    <property type="entry name" value="PolyA_pol_arg_C_dom"/>
</dbReference>
<keyword evidence="2 7" id="KW-0808">Transferase</keyword>
<keyword evidence="15" id="KW-1185">Reference proteome</keyword>
<reference evidence="13" key="4">
    <citation type="submission" date="2022-09" db="EMBL/GenBank/DDBJ databases">
        <title>Rouxiella aceris sp. nov., isolated from tree sap and emended description of the genus Rhouxiella.</title>
        <authorList>
            <person name="Kim I.S."/>
        </authorList>
    </citation>
    <scope>NUCLEOTIDE SEQUENCE</scope>
    <source>
        <strain evidence="13">SAP-2</strain>
    </source>
</reference>
<dbReference type="NCBIfam" id="NF008634">
    <property type="entry name" value="PRK11623.1"/>
    <property type="match status" value="1"/>
</dbReference>
<dbReference type="NCBIfam" id="TIGR01942">
    <property type="entry name" value="pcnB"/>
    <property type="match status" value="1"/>
</dbReference>
<feature type="compositionally biased region" description="Basic and acidic residues" evidence="9">
    <location>
        <begin position="22"/>
        <end position="56"/>
    </location>
</feature>
<keyword evidence="13" id="KW-0548">Nucleotidyltransferase</keyword>
<comment type="similarity">
    <text evidence="7 8">Belongs to the tRNA nucleotidyltransferase/poly(A) polymerase family.</text>
</comment>
<dbReference type="HAMAP" id="MF_00957">
    <property type="entry name" value="PolyA_pol"/>
    <property type="match status" value="1"/>
</dbReference>
<evidence type="ECO:0000259" key="12">
    <source>
        <dbReference type="Pfam" id="PF12627"/>
    </source>
</evidence>
<sequence length="522" mass="60435">MFTRVANFCRKVLVREDKIIREETPVHEDKGHRDPVTSSEVEHVKARAPEPRERRSAPRQSPRTQPAQQKSVSKHSDASSDTMTIIPRERHNISRRDISDNALKVLYRLNKSGYEAYLVGGGVRDLLLDKKPKDFDITTNATPEQVRKLFRNCRLVGRRFRLAHVMFGPEIIEVATFRGHHEQLEETEDKNLSQQAQNGMLLRDNIFGSIEEDAQRRDFTINSMYYGISDFTLRDYTGGLKDLQDGVIRLIGDPETRYREDPVRMLRAVRFAAKLEMTISPETAEPIPRLAALLHEIPPARLFEESLKLLQAGYGFRTAQLLREYQLFQPLFPLIARQFTERGDSPMERILDQVLKNTDHRLHNDMRVNPAFLFAAMLWYPVIEHAQKLAQEGGLTYYDAFSLAMNDVLDEQCRSLAIPKRITTLVRDIWALQLRLSRRQGKRAHKLMEHPKFRAAFDLLALRAEVEQHRELQSLTQWWSEFQEATPASQKNMLGTLGDDAAPRRNRTRRPRKRAPRAGNSQ</sequence>
<keyword evidence="6 7" id="KW-0804">Transcription</keyword>
<dbReference type="PANTHER" id="PTHR43051:SF1">
    <property type="entry name" value="POLYNUCLEOTIDE ADENYLYLTRANSFERASE FAMILY PROTEIN"/>
    <property type="match status" value="1"/>
</dbReference>
<evidence type="ECO:0000256" key="7">
    <source>
        <dbReference type="HAMAP-Rule" id="MF_00957"/>
    </source>
</evidence>
<dbReference type="InterPro" id="IPR052191">
    <property type="entry name" value="tRNA_ntf/polyA_polymerase_I"/>
</dbReference>
<comment type="function">
    <text evidence="7">Adds poly(A) tail to the 3' end of many RNAs, which usually targets these RNAs for decay. Plays a significant role in the global control of gene expression, through influencing the rate of transcript degradation, and in the general RNA quality control.</text>
</comment>
<feature type="active site" evidence="7">
    <location>
        <position position="136"/>
    </location>
</feature>
<dbReference type="SUPFAM" id="SSF81301">
    <property type="entry name" value="Nucleotidyltransferase"/>
    <property type="match status" value="1"/>
</dbReference>
<keyword evidence="1 7" id="KW-0507">mRNA processing</keyword>
<evidence type="ECO:0000313" key="15">
    <source>
        <dbReference type="Proteomes" id="UP000192722"/>
    </source>
</evidence>
<dbReference type="FunFam" id="1.10.3090.10:FF:000003">
    <property type="entry name" value="Poly(A) polymerase I"/>
    <property type="match status" value="1"/>
</dbReference>
<evidence type="ECO:0000259" key="11">
    <source>
        <dbReference type="Pfam" id="PF12626"/>
    </source>
</evidence>
<reference evidence="14 15" key="2">
    <citation type="journal article" date="2017" name="Int. J. Syst. Evol. Microbiol.">
        <title>Rouxiella badensis sp. nov. and Rouxiella silvae sp. nov. isolated from peat bog soil in Germany and emendation of the genus description.</title>
        <authorList>
            <person name="Le Fleche-Mateos A."/>
            <person name="Kugler J.H."/>
            <person name="Hansen S.H."/>
            <person name="Syldatk C."/>
            <person name="Hausmann R."/>
            <person name="Lomprez F."/>
            <person name="Vandenbogaert M."/>
            <person name="Manuguerra J.C."/>
            <person name="Grimont P.A."/>
        </authorList>
    </citation>
    <scope>NUCLEOTIDE SEQUENCE [LARGE SCALE GENOMIC DNA]</scope>
    <source>
        <strain evidence="14 15">213</strain>
    </source>
</reference>
<evidence type="ECO:0000313" key="16">
    <source>
        <dbReference type="Proteomes" id="UP000705283"/>
    </source>
</evidence>
<dbReference type="GO" id="GO:0043633">
    <property type="term" value="P:polyadenylation-dependent RNA catabolic process"/>
    <property type="evidence" value="ECO:0007669"/>
    <property type="project" value="InterPro"/>
</dbReference>
<evidence type="ECO:0000256" key="2">
    <source>
        <dbReference type="ARBA" id="ARBA00022679"/>
    </source>
</evidence>
<feature type="domain" description="tRNA nucleotidyltransferase/poly(A) polymerase RNA and SrmB- binding" evidence="12">
    <location>
        <begin position="277"/>
        <end position="337"/>
    </location>
</feature>
<dbReference type="FunFam" id="3.30.460.10:FF:000035">
    <property type="entry name" value="Poly(A) polymerase I"/>
    <property type="match status" value="1"/>
</dbReference>
<evidence type="ECO:0000313" key="13">
    <source>
        <dbReference type="EMBL" id="MBF6638987.1"/>
    </source>
</evidence>
<dbReference type="Proteomes" id="UP000192722">
    <property type="component" value="Unassembled WGS sequence"/>
</dbReference>
<feature type="domain" description="Poly A polymerase head" evidence="10">
    <location>
        <begin position="116"/>
        <end position="249"/>
    </location>
</feature>
<evidence type="ECO:0000259" key="10">
    <source>
        <dbReference type="Pfam" id="PF01743"/>
    </source>
</evidence>
<dbReference type="InterPro" id="IPR010206">
    <property type="entry name" value="PolA_pol_I"/>
</dbReference>
<feature type="active site" evidence="7">
    <location>
        <position position="134"/>
    </location>
</feature>
<dbReference type="Proteomes" id="UP000705283">
    <property type="component" value="Unassembled WGS sequence"/>
</dbReference>
<name>A0AA40X665_9GAMM</name>
<dbReference type="AlphaFoldDB" id="A0AA40X665"/>
<proteinExistence type="inferred from homology"/>
<evidence type="ECO:0000256" key="6">
    <source>
        <dbReference type="ARBA" id="ARBA00023163"/>
    </source>
</evidence>
<gene>
    <name evidence="7 13" type="primary">pcnB</name>
    <name evidence="14" type="ORF">BS639_10310</name>
    <name evidence="13" type="ORF">ITX54_20200</name>
</gene>
<evidence type="ECO:0000313" key="14">
    <source>
        <dbReference type="EMBL" id="ORJ21349.1"/>
    </source>
</evidence>
<evidence type="ECO:0000256" key="5">
    <source>
        <dbReference type="ARBA" id="ARBA00022884"/>
    </source>
</evidence>
<protein>
    <recommendedName>
        <fullName evidence="7">Poly(A) polymerase I</fullName>
        <shortName evidence="7">PAP I</shortName>
        <ecNumber evidence="7">2.7.7.19</ecNumber>
    </recommendedName>
</protein>
<dbReference type="SUPFAM" id="SSF81891">
    <property type="entry name" value="Poly A polymerase C-terminal region-like"/>
    <property type="match status" value="1"/>
</dbReference>
<dbReference type="GO" id="GO:0006397">
    <property type="term" value="P:mRNA processing"/>
    <property type="evidence" value="ECO:0007669"/>
    <property type="project" value="UniProtKB-KW"/>
</dbReference>
<keyword evidence="3 7" id="KW-0547">Nucleotide-binding</keyword>
<dbReference type="InterPro" id="IPR032828">
    <property type="entry name" value="PolyA_RNA-bd"/>
</dbReference>
<reference evidence="14" key="1">
    <citation type="submission" date="2016-12" db="EMBL/GenBank/DDBJ databases">
        <authorList>
            <person name="Le Fleche-Mateos A."/>
        </authorList>
    </citation>
    <scope>NUCLEOTIDE SEQUENCE</scope>
    <source>
        <strain evidence="14">213</strain>
    </source>
</reference>
<evidence type="ECO:0000256" key="3">
    <source>
        <dbReference type="ARBA" id="ARBA00022741"/>
    </source>
</evidence>
<dbReference type="EMBL" id="MRWD01000021">
    <property type="protein sequence ID" value="ORJ21349.1"/>
    <property type="molecule type" value="Genomic_DNA"/>
</dbReference>
<reference evidence="13" key="3">
    <citation type="submission" date="2020-11" db="EMBL/GenBank/DDBJ databases">
        <authorList>
            <person name="Lee S.D."/>
        </authorList>
    </citation>
    <scope>NUCLEOTIDE SEQUENCE</scope>
    <source>
        <strain evidence="13">SAP-2</strain>
    </source>
</reference>
<evidence type="ECO:0000256" key="4">
    <source>
        <dbReference type="ARBA" id="ARBA00022840"/>
    </source>
</evidence>
<dbReference type="EMBL" id="JADMKS010000009">
    <property type="protein sequence ID" value="MBF6638987.1"/>
    <property type="molecule type" value="Genomic_DNA"/>
</dbReference>
<dbReference type="EC" id="2.7.7.19" evidence="7"/>
<dbReference type="Pfam" id="PF12626">
    <property type="entry name" value="PolyA_pol_arg_C"/>
    <property type="match status" value="1"/>
</dbReference>
<dbReference type="InterPro" id="IPR002646">
    <property type="entry name" value="PolA_pol_head_dom"/>
</dbReference>
<feature type="domain" description="Polymerase A arginine-rich C-terminal" evidence="11">
    <location>
        <begin position="394"/>
        <end position="513"/>
    </location>
</feature>
<evidence type="ECO:0000256" key="8">
    <source>
        <dbReference type="RuleBase" id="RU003953"/>
    </source>
</evidence>
<evidence type="ECO:0000256" key="9">
    <source>
        <dbReference type="SAM" id="MobiDB-lite"/>
    </source>
</evidence>
<dbReference type="Pfam" id="PF12627">
    <property type="entry name" value="PolyA_pol_RNAbd"/>
    <property type="match status" value="1"/>
</dbReference>
<keyword evidence="5 7" id="KW-0694">RNA-binding</keyword>
<comment type="catalytic activity">
    <reaction evidence="7">
        <text>RNA(n) + ATP = RNA(n)-3'-adenine ribonucleotide + diphosphate</text>
        <dbReference type="Rhea" id="RHEA:11332"/>
        <dbReference type="Rhea" id="RHEA-COMP:14527"/>
        <dbReference type="Rhea" id="RHEA-COMP:17347"/>
        <dbReference type="ChEBI" id="CHEBI:30616"/>
        <dbReference type="ChEBI" id="CHEBI:33019"/>
        <dbReference type="ChEBI" id="CHEBI:140395"/>
        <dbReference type="ChEBI" id="CHEBI:173115"/>
        <dbReference type="EC" id="2.7.7.19"/>
    </reaction>
</comment>
<feature type="region of interest" description="Disordered" evidence="9">
    <location>
        <begin position="22"/>
        <end position="92"/>
    </location>
</feature>
<organism evidence="13 16">
    <name type="scientific">Rouxiella silvae</name>
    <dbReference type="NCBI Taxonomy" id="1646373"/>
    <lineage>
        <taxon>Bacteria</taxon>
        <taxon>Pseudomonadati</taxon>
        <taxon>Pseudomonadota</taxon>
        <taxon>Gammaproteobacteria</taxon>
        <taxon>Enterobacterales</taxon>
        <taxon>Yersiniaceae</taxon>
        <taxon>Rouxiella</taxon>
    </lineage>
</organism>
<dbReference type="CDD" id="cd05398">
    <property type="entry name" value="NT_ClassII-CCAase"/>
    <property type="match status" value="1"/>
</dbReference>
<dbReference type="GO" id="GO:0005524">
    <property type="term" value="F:ATP binding"/>
    <property type="evidence" value="ECO:0007669"/>
    <property type="project" value="UniProtKB-UniRule"/>
</dbReference>
<comment type="caution">
    <text evidence="13">The sequence shown here is derived from an EMBL/GenBank/DDBJ whole genome shotgun (WGS) entry which is preliminary data.</text>
</comment>
<keyword evidence="4 7" id="KW-0067">ATP-binding</keyword>
<feature type="compositionally biased region" description="Basic residues" evidence="9">
    <location>
        <begin position="504"/>
        <end position="516"/>
    </location>
</feature>
<dbReference type="InterPro" id="IPR043519">
    <property type="entry name" value="NT_sf"/>
</dbReference>
<accession>A0AA40X665</accession>
<dbReference type="PANTHER" id="PTHR43051">
    <property type="entry name" value="POLYNUCLEOTIDE ADENYLYLTRANSFERASE FAMILY PROTEIN"/>
    <property type="match status" value="1"/>
</dbReference>
<dbReference type="GO" id="GO:0003723">
    <property type="term" value="F:RNA binding"/>
    <property type="evidence" value="ECO:0007669"/>
    <property type="project" value="UniProtKB-UniRule"/>
</dbReference>
<feature type="active site" evidence="7">
    <location>
        <position position="218"/>
    </location>
</feature>
<dbReference type="Gene3D" id="1.10.3090.10">
    <property type="entry name" value="cca-adding enzyme, domain 2"/>
    <property type="match status" value="1"/>
</dbReference>
<evidence type="ECO:0000256" key="1">
    <source>
        <dbReference type="ARBA" id="ARBA00022664"/>
    </source>
</evidence>
<dbReference type="GO" id="GO:1990817">
    <property type="term" value="F:poly(A) RNA polymerase activity"/>
    <property type="evidence" value="ECO:0007669"/>
    <property type="project" value="UniProtKB-UniRule"/>
</dbReference>
<dbReference type="Gene3D" id="3.30.460.10">
    <property type="entry name" value="Beta Polymerase, domain 2"/>
    <property type="match status" value="1"/>
</dbReference>
<dbReference type="Pfam" id="PF01743">
    <property type="entry name" value="PolyA_pol"/>
    <property type="match status" value="1"/>
</dbReference>
<feature type="region of interest" description="Disordered" evidence="9">
    <location>
        <begin position="490"/>
        <end position="522"/>
    </location>
</feature>